<dbReference type="STRING" id="870242.cpu_05740"/>
<dbReference type="FunFam" id="2.30.30.60:FF:000001">
    <property type="entry name" value="MscS Mechanosensitive ion channel"/>
    <property type="match status" value="1"/>
</dbReference>
<comment type="subcellular location">
    <subcellularLocation>
        <location evidence="1">Cell membrane</location>
        <topology evidence="1">Multi-pass membrane protein</topology>
    </subcellularLocation>
</comment>
<evidence type="ECO:0000256" key="3">
    <source>
        <dbReference type="ARBA" id="ARBA00022475"/>
    </source>
</evidence>
<evidence type="ECO:0000259" key="9">
    <source>
        <dbReference type="Pfam" id="PF21082"/>
    </source>
</evidence>
<protein>
    <submittedName>
        <fullName evidence="10">Mechanosensitive ion channel protein MscS</fullName>
    </submittedName>
</protein>
<comment type="similarity">
    <text evidence="2">Belongs to the MscS (TC 1.A.23) family.</text>
</comment>
<dbReference type="Proteomes" id="UP000187485">
    <property type="component" value="Unassembled WGS sequence"/>
</dbReference>
<evidence type="ECO:0000256" key="4">
    <source>
        <dbReference type="ARBA" id="ARBA00022692"/>
    </source>
</evidence>
<evidence type="ECO:0000256" key="6">
    <source>
        <dbReference type="ARBA" id="ARBA00023136"/>
    </source>
</evidence>
<feature type="domain" description="Mechanosensitive ion channel MscS C-terminal" evidence="9">
    <location>
        <begin position="182"/>
        <end position="266"/>
    </location>
</feature>
<feature type="transmembrane region" description="Helical" evidence="7">
    <location>
        <begin position="66"/>
        <end position="84"/>
    </location>
</feature>
<name>A0A1L8CT92_9THEO</name>
<sequence length="284" mass="32154">MNFGLLNLNWDKILDKSLILLIILVSSVVLLKLGHSFINRFIVPYGKKLSLKENRVETLRTILKSLWSYFIYITAFLTIIAQVFENTGFAKTLLTGAGILGLAVSFGAQSLVKDVISGFFILMEDQFAVGDYVTIGQTSGIVEELGLRVTKLRDFTGELHIIPNGSITMVTNKTRGPQRALVDVGVAYEEDVEKVNRVLERVCQQIKEKYGELIYEGPKVLGIVNFGPSEMVFRVIAKVKPMEQWNIEWELRKAIKEAFDAEGIEIPYPRRVYITREEREMDNG</sequence>
<dbReference type="SUPFAM" id="SSF50182">
    <property type="entry name" value="Sm-like ribonucleoproteins"/>
    <property type="match status" value="1"/>
</dbReference>
<dbReference type="Gene3D" id="3.30.70.100">
    <property type="match status" value="1"/>
</dbReference>
<evidence type="ECO:0000313" key="11">
    <source>
        <dbReference type="Proteomes" id="UP000187485"/>
    </source>
</evidence>
<dbReference type="SUPFAM" id="SSF82861">
    <property type="entry name" value="Mechanosensitive channel protein MscS (YggB), transmembrane region"/>
    <property type="match status" value="1"/>
</dbReference>
<dbReference type="InterPro" id="IPR011014">
    <property type="entry name" value="MscS_channel_TM-2"/>
</dbReference>
<dbReference type="GO" id="GO:0005886">
    <property type="term" value="C:plasma membrane"/>
    <property type="evidence" value="ECO:0007669"/>
    <property type="project" value="UniProtKB-SubCell"/>
</dbReference>
<dbReference type="Gene3D" id="2.30.30.60">
    <property type="match status" value="1"/>
</dbReference>
<keyword evidence="3" id="KW-1003">Cell membrane</keyword>
<dbReference type="InterPro" id="IPR011066">
    <property type="entry name" value="MscS_channel_C_sf"/>
</dbReference>
<dbReference type="Pfam" id="PF00924">
    <property type="entry name" value="MS_channel_2nd"/>
    <property type="match status" value="1"/>
</dbReference>
<dbReference type="Gene3D" id="1.10.287.1260">
    <property type="match status" value="1"/>
</dbReference>
<dbReference type="GO" id="GO:0008381">
    <property type="term" value="F:mechanosensitive monoatomic ion channel activity"/>
    <property type="evidence" value="ECO:0007669"/>
    <property type="project" value="InterPro"/>
</dbReference>
<evidence type="ECO:0000256" key="1">
    <source>
        <dbReference type="ARBA" id="ARBA00004651"/>
    </source>
</evidence>
<keyword evidence="11" id="KW-1185">Reference proteome</keyword>
<dbReference type="InterPro" id="IPR045276">
    <property type="entry name" value="YbiO_bact"/>
</dbReference>
<dbReference type="InterPro" id="IPR010920">
    <property type="entry name" value="LSM_dom_sf"/>
</dbReference>
<dbReference type="SUPFAM" id="SSF82689">
    <property type="entry name" value="Mechanosensitive channel protein MscS (YggB), C-terminal domain"/>
    <property type="match status" value="1"/>
</dbReference>
<evidence type="ECO:0000256" key="7">
    <source>
        <dbReference type="SAM" id="Phobius"/>
    </source>
</evidence>
<gene>
    <name evidence="10" type="ORF">cpu_05740</name>
</gene>
<dbReference type="EMBL" id="BDJK01000009">
    <property type="protein sequence ID" value="GAV22064.1"/>
    <property type="molecule type" value="Genomic_DNA"/>
</dbReference>
<dbReference type="PANTHER" id="PTHR30460">
    <property type="entry name" value="MODERATE CONDUCTANCE MECHANOSENSITIVE CHANNEL YBIO"/>
    <property type="match status" value="1"/>
</dbReference>
<evidence type="ECO:0000259" key="8">
    <source>
        <dbReference type="Pfam" id="PF00924"/>
    </source>
</evidence>
<keyword evidence="6 7" id="KW-0472">Membrane</keyword>
<evidence type="ECO:0000313" key="10">
    <source>
        <dbReference type="EMBL" id="GAV22064.1"/>
    </source>
</evidence>
<dbReference type="InterPro" id="IPR006685">
    <property type="entry name" value="MscS_channel_2nd"/>
</dbReference>
<feature type="transmembrane region" description="Helical" evidence="7">
    <location>
        <begin position="20"/>
        <end position="45"/>
    </location>
</feature>
<dbReference type="OrthoDB" id="9809206at2"/>
<evidence type="ECO:0000256" key="5">
    <source>
        <dbReference type="ARBA" id="ARBA00022989"/>
    </source>
</evidence>
<reference evidence="11" key="1">
    <citation type="submission" date="2016-12" db="EMBL/GenBank/DDBJ databases">
        <title>Draft Genome Sequences od Carboxydothermus pertinax and islandicus, Hydrogenogenic Carboxydotrophic Bacteria.</title>
        <authorList>
            <person name="Fukuyama Y."/>
            <person name="Ohmae K."/>
            <person name="Yoneda Y."/>
            <person name="Yoshida T."/>
            <person name="Sako Y."/>
        </authorList>
    </citation>
    <scope>NUCLEOTIDE SEQUENCE [LARGE SCALE GENOMIC DNA]</scope>
    <source>
        <strain evidence="11">Ug1</strain>
    </source>
</reference>
<dbReference type="AlphaFoldDB" id="A0A1L8CT92"/>
<dbReference type="Pfam" id="PF21082">
    <property type="entry name" value="MS_channel_3rd"/>
    <property type="match status" value="1"/>
</dbReference>
<accession>A0A1L8CT92</accession>
<organism evidence="10 11">
    <name type="scientific">Carboxydothermus pertinax</name>
    <dbReference type="NCBI Taxonomy" id="870242"/>
    <lineage>
        <taxon>Bacteria</taxon>
        <taxon>Bacillati</taxon>
        <taxon>Bacillota</taxon>
        <taxon>Clostridia</taxon>
        <taxon>Thermoanaerobacterales</taxon>
        <taxon>Thermoanaerobacteraceae</taxon>
        <taxon>Carboxydothermus</taxon>
    </lineage>
</organism>
<dbReference type="InterPro" id="IPR023408">
    <property type="entry name" value="MscS_beta-dom_sf"/>
</dbReference>
<dbReference type="RefSeq" id="WP_075858507.1">
    <property type="nucleotide sequence ID" value="NZ_BDJK01000009.1"/>
</dbReference>
<comment type="caution">
    <text evidence="10">The sequence shown here is derived from an EMBL/GenBank/DDBJ whole genome shotgun (WGS) entry which is preliminary data.</text>
</comment>
<dbReference type="InterPro" id="IPR049278">
    <property type="entry name" value="MS_channel_C"/>
</dbReference>
<keyword evidence="4 7" id="KW-0812">Transmembrane</keyword>
<dbReference type="PANTHER" id="PTHR30460:SF0">
    <property type="entry name" value="MODERATE CONDUCTANCE MECHANOSENSITIVE CHANNEL YBIO"/>
    <property type="match status" value="1"/>
</dbReference>
<evidence type="ECO:0000256" key="2">
    <source>
        <dbReference type="ARBA" id="ARBA00008017"/>
    </source>
</evidence>
<keyword evidence="5 7" id="KW-1133">Transmembrane helix</keyword>
<proteinExistence type="inferred from homology"/>
<feature type="domain" description="Mechanosensitive ion channel MscS" evidence="8">
    <location>
        <begin position="111"/>
        <end position="174"/>
    </location>
</feature>